<feature type="transmembrane region" description="Helical" evidence="6">
    <location>
        <begin position="52"/>
        <end position="76"/>
    </location>
</feature>
<feature type="transmembrane region" description="Helical" evidence="6">
    <location>
        <begin position="416"/>
        <end position="435"/>
    </location>
</feature>
<dbReference type="Proteomes" id="UP000646745">
    <property type="component" value="Unassembled WGS sequence"/>
</dbReference>
<dbReference type="InterPro" id="IPR050833">
    <property type="entry name" value="Poly_Biosynth_Transport"/>
</dbReference>
<evidence type="ECO:0008006" key="9">
    <source>
        <dbReference type="Google" id="ProtNLM"/>
    </source>
</evidence>
<reference evidence="8" key="1">
    <citation type="journal article" date="2019" name="Int. J. Syst. Evol. Microbiol.">
        <title>The Global Catalogue of Microorganisms (GCM) 10K type strain sequencing project: providing services to taxonomists for standard genome sequencing and annotation.</title>
        <authorList>
            <consortium name="The Broad Institute Genomics Platform"/>
            <consortium name="The Broad Institute Genome Sequencing Center for Infectious Disease"/>
            <person name="Wu L."/>
            <person name="Ma J."/>
        </authorList>
    </citation>
    <scope>NUCLEOTIDE SEQUENCE [LARGE SCALE GENOMIC DNA]</scope>
    <source>
        <strain evidence="8">KCTC 32998</strain>
    </source>
</reference>
<evidence type="ECO:0000313" key="7">
    <source>
        <dbReference type="EMBL" id="GHB09919.1"/>
    </source>
</evidence>
<gene>
    <name evidence="7" type="ORF">GCM10009038_04490</name>
</gene>
<dbReference type="InterPro" id="IPR002797">
    <property type="entry name" value="Polysacc_synth"/>
</dbReference>
<dbReference type="PANTHER" id="PTHR30250">
    <property type="entry name" value="PST FAMILY PREDICTED COLANIC ACID TRANSPORTER"/>
    <property type="match status" value="1"/>
</dbReference>
<comment type="caution">
    <text evidence="7">The sequence shown here is derived from an EMBL/GenBank/DDBJ whole genome shotgun (WGS) entry which is preliminary data.</text>
</comment>
<evidence type="ECO:0000256" key="1">
    <source>
        <dbReference type="ARBA" id="ARBA00004651"/>
    </source>
</evidence>
<keyword evidence="5 6" id="KW-0472">Membrane</keyword>
<feature type="transmembrane region" description="Helical" evidence="6">
    <location>
        <begin position="284"/>
        <end position="303"/>
    </location>
</feature>
<comment type="subcellular location">
    <subcellularLocation>
        <location evidence="1">Cell membrane</location>
        <topology evidence="1">Multi-pass membrane protein</topology>
    </subcellularLocation>
</comment>
<dbReference type="RefSeq" id="WP_189442947.1">
    <property type="nucleotide sequence ID" value="NZ_BMZI01000001.1"/>
</dbReference>
<protein>
    <recommendedName>
        <fullName evidence="9">Polysaccharide biosynthesis protein C-terminal domain-containing protein</fullName>
    </recommendedName>
</protein>
<evidence type="ECO:0000256" key="3">
    <source>
        <dbReference type="ARBA" id="ARBA00022692"/>
    </source>
</evidence>
<dbReference type="EMBL" id="BMZI01000001">
    <property type="protein sequence ID" value="GHB09919.1"/>
    <property type="molecule type" value="Genomic_DNA"/>
</dbReference>
<feature type="transmembrane region" description="Helical" evidence="6">
    <location>
        <begin position="96"/>
        <end position="118"/>
    </location>
</feature>
<feature type="transmembrane region" description="Helical" evidence="6">
    <location>
        <begin position="130"/>
        <end position="154"/>
    </location>
</feature>
<feature type="transmembrane region" description="Helical" evidence="6">
    <location>
        <begin position="324"/>
        <end position="346"/>
    </location>
</feature>
<evidence type="ECO:0000256" key="6">
    <source>
        <dbReference type="SAM" id="Phobius"/>
    </source>
</evidence>
<dbReference type="Pfam" id="PF01943">
    <property type="entry name" value="Polysacc_synt"/>
    <property type="match status" value="1"/>
</dbReference>
<feature type="transmembrane region" description="Helical" evidence="6">
    <location>
        <begin position="192"/>
        <end position="212"/>
    </location>
</feature>
<accession>A0ABQ3DRK9</accession>
<feature type="transmembrane region" description="Helical" evidence="6">
    <location>
        <begin position="21"/>
        <end position="46"/>
    </location>
</feature>
<evidence type="ECO:0000256" key="2">
    <source>
        <dbReference type="ARBA" id="ARBA00022475"/>
    </source>
</evidence>
<feature type="transmembrane region" description="Helical" evidence="6">
    <location>
        <begin position="166"/>
        <end position="186"/>
    </location>
</feature>
<evidence type="ECO:0000256" key="4">
    <source>
        <dbReference type="ARBA" id="ARBA00022989"/>
    </source>
</evidence>
<feature type="transmembrane region" description="Helical" evidence="6">
    <location>
        <begin position="391"/>
        <end position="410"/>
    </location>
</feature>
<name>A0ABQ3DRK9_9GAMM</name>
<evidence type="ECO:0000313" key="8">
    <source>
        <dbReference type="Proteomes" id="UP000646745"/>
    </source>
</evidence>
<keyword evidence="4 6" id="KW-1133">Transmembrane helix</keyword>
<keyword evidence="2" id="KW-1003">Cell membrane</keyword>
<dbReference type="PANTHER" id="PTHR30250:SF11">
    <property type="entry name" value="O-ANTIGEN TRANSPORTER-RELATED"/>
    <property type="match status" value="1"/>
</dbReference>
<keyword evidence="8" id="KW-1185">Reference proteome</keyword>
<evidence type="ECO:0000256" key="5">
    <source>
        <dbReference type="ARBA" id="ARBA00023136"/>
    </source>
</evidence>
<proteinExistence type="predicted"/>
<feature type="transmembrane region" description="Helical" evidence="6">
    <location>
        <begin position="358"/>
        <end position="379"/>
    </location>
</feature>
<organism evidence="7 8">
    <name type="scientific">Salinicola rhizosphaerae</name>
    <dbReference type="NCBI Taxonomy" id="1443141"/>
    <lineage>
        <taxon>Bacteria</taxon>
        <taxon>Pseudomonadati</taxon>
        <taxon>Pseudomonadota</taxon>
        <taxon>Gammaproteobacteria</taxon>
        <taxon>Oceanospirillales</taxon>
        <taxon>Halomonadaceae</taxon>
        <taxon>Salinicola</taxon>
    </lineage>
</organism>
<sequence length="460" mass="49062">MSQAAVRVLAQRVAPKIRGELFINLCRTFAARGVAALGTVLLGLVLGRLYGAQGVGIFALAQSVIFGAGIIACYGLNGSLMRYVSQDVASPNIMQYLRWAVLRALLLSVLFGTAIALLRSPIAAAFDAPQLAPMLLGIALATPAFTLSFVAAGFLKGIGMPARASLQENGSISLWAAVAIGVVAWIDPSRSLTLASWAFCFAAWLVCGQGVFHSLRWLWRHPSVSRAEGPDATTLPSRGAFFSTAQSFIMLNLSMFLQQVVGMFIAGALLAHSDLGLFKSAERVGMIISFILLVINAVFPPRFSRLFHEGKHGALSRLGRQSSLVATAMALPPALLCLLFPEWVLGWFGPEFHAAANLLRIIVIGHLVNVATGSVAFLLTMTGREKLMRNISLTCSAIGVLGFLVLIPFWGAIGAAIALTLVISLQNIVAAIVVWKEMGIVMLPIPLSTPGQSRRTKEIT</sequence>
<keyword evidence="3 6" id="KW-0812">Transmembrane</keyword>
<feature type="transmembrane region" description="Helical" evidence="6">
    <location>
        <begin position="248"/>
        <end position="272"/>
    </location>
</feature>